<dbReference type="SUPFAM" id="SSF57552">
    <property type="entry name" value="Blood coagulation inhibitor (disintegrin)"/>
    <property type="match status" value="1"/>
</dbReference>
<dbReference type="Gene3D" id="3.40.390.10">
    <property type="entry name" value="Collagenase (Catalytic Domain)"/>
    <property type="match status" value="1"/>
</dbReference>
<evidence type="ECO:0000259" key="13">
    <source>
        <dbReference type="PROSITE" id="PS50215"/>
    </source>
</evidence>
<evidence type="ECO:0000259" key="12">
    <source>
        <dbReference type="PROSITE" id="PS50214"/>
    </source>
</evidence>
<keyword evidence="2 10" id="KW-0812">Transmembrane</keyword>
<feature type="compositionally biased region" description="Acidic residues" evidence="9">
    <location>
        <begin position="780"/>
        <end position="789"/>
    </location>
</feature>
<feature type="region of interest" description="Disordered" evidence="9">
    <location>
        <begin position="432"/>
        <end position="464"/>
    </location>
</feature>
<feature type="compositionally biased region" description="Acidic residues" evidence="9">
    <location>
        <begin position="914"/>
        <end position="927"/>
    </location>
</feature>
<dbReference type="PANTHER" id="PTHR11905:SF237">
    <property type="entry name" value="MIND-MELD, ISOFORM J"/>
    <property type="match status" value="1"/>
</dbReference>
<keyword evidence="15" id="KW-1185">Reference proteome</keyword>
<dbReference type="PROSITE" id="PS50215">
    <property type="entry name" value="ADAM_MEPRO"/>
    <property type="match status" value="1"/>
</dbReference>
<dbReference type="Gene3D" id="4.10.70.10">
    <property type="entry name" value="Disintegrin domain"/>
    <property type="match status" value="1"/>
</dbReference>
<dbReference type="InterPro" id="IPR013111">
    <property type="entry name" value="EGF_extracell"/>
</dbReference>
<dbReference type="Gene3D" id="2.10.25.10">
    <property type="entry name" value="Laminin"/>
    <property type="match status" value="1"/>
</dbReference>
<organism evidence="14 15">
    <name type="scientific">Ranatra chinensis</name>
    <dbReference type="NCBI Taxonomy" id="642074"/>
    <lineage>
        <taxon>Eukaryota</taxon>
        <taxon>Metazoa</taxon>
        <taxon>Ecdysozoa</taxon>
        <taxon>Arthropoda</taxon>
        <taxon>Hexapoda</taxon>
        <taxon>Insecta</taxon>
        <taxon>Pterygota</taxon>
        <taxon>Neoptera</taxon>
        <taxon>Paraneoptera</taxon>
        <taxon>Hemiptera</taxon>
        <taxon>Heteroptera</taxon>
        <taxon>Panheteroptera</taxon>
        <taxon>Nepomorpha</taxon>
        <taxon>Nepidae</taxon>
        <taxon>Ranatrinae</taxon>
        <taxon>Ranatra</taxon>
    </lineage>
</organism>
<dbReference type="EMBL" id="JBFDAA010000004">
    <property type="protein sequence ID" value="KAL1138172.1"/>
    <property type="molecule type" value="Genomic_DNA"/>
</dbReference>
<comment type="subcellular location">
    <subcellularLocation>
        <location evidence="1">Membrane</location>
        <topology evidence="1">Single-pass membrane protein</topology>
    </subcellularLocation>
</comment>
<evidence type="ECO:0000256" key="9">
    <source>
        <dbReference type="SAM" id="MobiDB-lite"/>
    </source>
</evidence>
<dbReference type="InterPro" id="IPR000742">
    <property type="entry name" value="EGF"/>
</dbReference>
<feature type="disulfide bond" evidence="7">
    <location>
        <begin position="415"/>
        <end position="424"/>
    </location>
</feature>
<dbReference type="PROSITE" id="PS01186">
    <property type="entry name" value="EGF_2"/>
    <property type="match status" value="1"/>
</dbReference>
<dbReference type="Pfam" id="PF08516">
    <property type="entry name" value="ADAM_CR"/>
    <property type="match status" value="1"/>
</dbReference>
<feature type="domain" description="EGF-like" evidence="11">
    <location>
        <begin position="388"/>
        <end position="425"/>
    </location>
</feature>
<keyword evidence="7" id="KW-0245">EGF-like domain</keyword>
<dbReference type="InterPro" id="IPR036436">
    <property type="entry name" value="Disintegrin_dom_sf"/>
</dbReference>
<protein>
    <submittedName>
        <fullName evidence="14">Uncharacterized protein</fullName>
    </submittedName>
</protein>
<evidence type="ECO:0000256" key="8">
    <source>
        <dbReference type="PROSITE-ProRule" id="PRU00276"/>
    </source>
</evidence>
<keyword evidence="8" id="KW-0862">Zinc</keyword>
<keyword evidence="4 10" id="KW-0472">Membrane</keyword>
<feature type="disulfide bond" evidence="6">
    <location>
        <begin position="212"/>
        <end position="232"/>
    </location>
</feature>
<dbReference type="InterPro" id="IPR034027">
    <property type="entry name" value="Reprolysin_adamalysin"/>
</dbReference>
<name>A0ABD0Z3A9_9HEMI</name>
<keyword evidence="3 10" id="KW-1133">Transmembrane helix</keyword>
<feature type="region of interest" description="Disordered" evidence="9">
    <location>
        <begin position="757"/>
        <end position="793"/>
    </location>
</feature>
<evidence type="ECO:0000256" key="7">
    <source>
        <dbReference type="PROSITE-ProRule" id="PRU00076"/>
    </source>
</evidence>
<keyword evidence="5 7" id="KW-1015">Disulfide bond</keyword>
<dbReference type="InterPro" id="IPR001762">
    <property type="entry name" value="Disintegrin_dom"/>
</dbReference>
<keyword evidence="8" id="KW-0479">Metal-binding</keyword>
<dbReference type="GO" id="GO:0016020">
    <property type="term" value="C:membrane"/>
    <property type="evidence" value="ECO:0007669"/>
    <property type="project" value="UniProtKB-SubCell"/>
</dbReference>
<feature type="compositionally biased region" description="Gly residues" evidence="9">
    <location>
        <begin position="861"/>
        <end position="870"/>
    </location>
</feature>
<feature type="region of interest" description="Disordered" evidence="9">
    <location>
        <begin position="830"/>
        <end position="959"/>
    </location>
</feature>
<evidence type="ECO:0000259" key="11">
    <source>
        <dbReference type="PROSITE" id="PS50026"/>
    </source>
</evidence>
<dbReference type="PROSITE" id="PS00022">
    <property type="entry name" value="EGF_1"/>
    <property type="match status" value="1"/>
</dbReference>
<dbReference type="Proteomes" id="UP001558652">
    <property type="component" value="Unassembled WGS sequence"/>
</dbReference>
<dbReference type="SMART" id="SM00608">
    <property type="entry name" value="ACR"/>
    <property type="match status" value="1"/>
</dbReference>
<dbReference type="InterPro" id="IPR024079">
    <property type="entry name" value="MetalloPept_cat_dom_sf"/>
</dbReference>
<feature type="compositionally biased region" description="Low complexity" evidence="9">
    <location>
        <begin position="710"/>
        <end position="720"/>
    </location>
</feature>
<proteinExistence type="predicted"/>
<dbReference type="PROSITE" id="PS50026">
    <property type="entry name" value="EGF_3"/>
    <property type="match status" value="1"/>
</dbReference>
<feature type="binding site" evidence="8">
    <location>
        <position position="83"/>
    </location>
    <ligand>
        <name>Zn(2+)</name>
        <dbReference type="ChEBI" id="CHEBI:29105"/>
        <note>catalytic</note>
    </ligand>
</feature>
<feature type="region of interest" description="Disordered" evidence="9">
    <location>
        <begin position="699"/>
        <end position="720"/>
    </location>
</feature>
<dbReference type="SMART" id="SM00050">
    <property type="entry name" value="DISIN"/>
    <property type="match status" value="1"/>
</dbReference>
<feature type="binding site" evidence="8">
    <location>
        <position position="89"/>
    </location>
    <ligand>
        <name>Zn(2+)</name>
        <dbReference type="ChEBI" id="CHEBI:29105"/>
        <note>catalytic</note>
    </ligand>
</feature>
<dbReference type="CDD" id="cd04269">
    <property type="entry name" value="ZnMc_adamalysin_II_like"/>
    <property type="match status" value="1"/>
</dbReference>
<evidence type="ECO:0000256" key="4">
    <source>
        <dbReference type="ARBA" id="ARBA00023136"/>
    </source>
</evidence>
<dbReference type="InterPro" id="IPR006586">
    <property type="entry name" value="ADAM_Cys-rich"/>
</dbReference>
<dbReference type="Pfam" id="PF01421">
    <property type="entry name" value="Reprolysin"/>
    <property type="match status" value="1"/>
</dbReference>
<feature type="region of interest" description="Disordered" evidence="9">
    <location>
        <begin position="592"/>
        <end position="614"/>
    </location>
</feature>
<feature type="binding site" evidence="8">
    <location>
        <position position="79"/>
    </location>
    <ligand>
        <name>Zn(2+)</name>
        <dbReference type="ChEBI" id="CHEBI:29105"/>
        <note>catalytic</note>
    </ligand>
</feature>
<feature type="domain" description="Peptidase M12B" evidence="13">
    <location>
        <begin position="1"/>
        <end position="145"/>
    </location>
</feature>
<dbReference type="GO" id="GO:0046872">
    <property type="term" value="F:metal ion binding"/>
    <property type="evidence" value="ECO:0007669"/>
    <property type="project" value="UniProtKB-KW"/>
</dbReference>
<accession>A0ABD0Z3A9</accession>
<dbReference type="Pfam" id="PF07974">
    <property type="entry name" value="EGF_2"/>
    <property type="match status" value="1"/>
</dbReference>
<evidence type="ECO:0000256" key="6">
    <source>
        <dbReference type="PROSITE-ProRule" id="PRU00068"/>
    </source>
</evidence>
<evidence type="ECO:0000313" key="14">
    <source>
        <dbReference type="EMBL" id="KAL1138172.1"/>
    </source>
</evidence>
<dbReference type="PANTHER" id="PTHR11905">
    <property type="entry name" value="ADAM A DISINTEGRIN AND METALLOPROTEASE DOMAIN"/>
    <property type="match status" value="1"/>
</dbReference>
<evidence type="ECO:0000313" key="15">
    <source>
        <dbReference type="Proteomes" id="UP001558652"/>
    </source>
</evidence>
<dbReference type="Pfam" id="PF00200">
    <property type="entry name" value="Disintegrin"/>
    <property type="match status" value="1"/>
</dbReference>
<evidence type="ECO:0000256" key="2">
    <source>
        <dbReference type="ARBA" id="ARBA00022692"/>
    </source>
</evidence>
<dbReference type="PROSITE" id="PS50214">
    <property type="entry name" value="DISINTEGRIN_2"/>
    <property type="match status" value="1"/>
</dbReference>
<feature type="compositionally biased region" description="Basic and acidic residues" evidence="9">
    <location>
        <begin position="449"/>
        <end position="461"/>
    </location>
</feature>
<gene>
    <name evidence="14" type="ORF">AAG570_009864</name>
</gene>
<feature type="transmembrane region" description="Helical" evidence="10">
    <location>
        <begin position="471"/>
        <end position="495"/>
    </location>
</feature>
<evidence type="ECO:0000256" key="10">
    <source>
        <dbReference type="SAM" id="Phobius"/>
    </source>
</evidence>
<dbReference type="FunFam" id="4.10.70.10:FF:000001">
    <property type="entry name" value="Disintegrin and metalloproteinase domain-containing protein 22"/>
    <property type="match status" value="1"/>
</dbReference>
<evidence type="ECO:0000256" key="3">
    <source>
        <dbReference type="ARBA" id="ARBA00022989"/>
    </source>
</evidence>
<evidence type="ECO:0000256" key="1">
    <source>
        <dbReference type="ARBA" id="ARBA00004167"/>
    </source>
</evidence>
<comment type="caution">
    <text evidence="7">Lacks conserved residue(s) required for the propagation of feature annotation.</text>
</comment>
<reference evidence="14 15" key="1">
    <citation type="submission" date="2024-07" db="EMBL/GenBank/DDBJ databases">
        <title>Chromosome-level genome assembly of the water stick insect Ranatra chinensis (Heteroptera: Nepidae).</title>
        <authorList>
            <person name="Liu X."/>
        </authorList>
    </citation>
    <scope>NUCLEOTIDE SEQUENCE [LARGE SCALE GENOMIC DNA]</scope>
    <source>
        <strain evidence="14">Cailab_2021Rc</strain>
        <tissue evidence="14">Muscle</tissue>
    </source>
</reference>
<dbReference type="SUPFAM" id="SSF55486">
    <property type="entry name" value="Metalloproteases ('zincins'), catalytic domain"/>
    <property type="match status" value="1"/>
</dbReference>
<comment type="caution">
    <text evidence="14">The sequence shown here is derived from an EMBL/GenBank/DDBJ whole genome shotgun (WGS) entry which is preliminary data.</text>
</comment>
<dbReference type="AlphaFoldDB" id="A0ABD0Z3A9"/>
<dbReference type="InterPro" id="IPR001590">
    <property type="entry name" value="Peptidase_M12B"/>
</dbReference>
<sequence>MKIDRNLDISKALHSFSDYTLRKLFRIDKDTAQLLTGEMFQGGEAGMSVPETVCTAKSVGISVDVNAYELHLLAGTMAHMIGHNIGMGHDGGREECFCRDWHGCIMAQSIVGLENVQPYKFSECSRSDYNSALRTGHGICLLNKPNEFVTGGRTCGNNIIEEGEDCDCGTVQECQEFDPCCDPYTCKLRKEAECATGPCCVGCKLKSIGVVCRESKNECDLPEHCTGEHGQCPPDVYKKNGNPCASDSGYCFNGVCPTLDIQCEQIWGYGGIAGDTECFKQFNSKGSLSGHCGTDSEKQYIKCDSENARCGSLQCQMGSSYPMVAGVDQHYSRTIISMKGVEYECKTTSAPMDQGDSPDLGLVRDGTPCGDNLICINQTCTSIYPHVDQGRCPSNHNNLECSGHGVCSNVNKCYCSLGWSGPDCSIQVEIAISPSPENPPDSKSSSSKNDLESQMNKKETPYENSHSTNTVFLVGTLMSVVGGVFITFALMALCYRSVVVHKNFSLCLRKSTMPKYDPPYVKKPIAKAFNSSSQATPEEPATMENANKITFANIPSYSGRDARVFFRPMNHMGGSGLPTSRFQDHKMQQMKRLGVGSGSEEDPTHSGEEESVSFIDLPPNNLAKLPEKGILKKPCPYGADEPCLKGKWLEDAQQENQDMQSENTLNSDIITGGPISEVERTLKSLNGYHEDILEALRTAASHHRGGGGASSTTGSSSSEDLLRRSLAAAVECSYNRVNSQDKLCDPTHGSQTHVVMVENSSPSPSGHHHHRRSNHRTDTQADDDEDDDVPPCGPIRIRNLEDLIRQLEHKTTRHMSPSGSEDIRMSETEADRHYNRLDSQGGRVRSRDGGEFMYGRYRHSGPGGQRGGASGYLPEEEGIYESADQDRGPPLDTPDSESDDFIQAQRRLVRSANDDEEGDEEEDEGEDVPSPPPPESPDSSPNDDQSALIRGTKYPEYKH</sequence>
<feature type="domain" description="Disintegrin" evidence="12">
    <location>
        <begin position="152"/>
        <end position="240"/>
    </location>
</feature>
<evidence type="ECO:0000256" key="5">
    <source>
        <dbReference type="ARBA" id="ARBA00023157"/>
    </source>
</evidence>